<protein>
    <recommendedName>
        <fullName evidence="12">C2H2-type domain-containing protein</fullName>
    </recommendedName>
</protein>
<keyword evidence="2" id="KW-0479">Metal-binding</keyword>
<dbReference type="InterPro" id="IPR050457">
    <property type="entry name" value="ZnFinger_BTB_dom_contain"/>
</dbReference>
<dbReference type="InterPro" id="IPR013087">
    <property type="entry name" value="Znf_C2H2_type"/>
</dbReference>
<evidence type="ECO:0000313" key="14">
    <source>
        <dbReference type="Proteomes" id="UP001549920"/>
    </source>
</evidence>
<evidence type="ECO:0000256" key="9">
    <source>
        <dbReference type="ARBA" id="ARBA00023242"/>
    </source>
</evidence>
<keyword evidence="3" id="KW-0677">Repeat</keyword>
<feature type="compositionally biased region" description="Acidic residues" evidence="11">
    <location>
        <begin position="255"/>
        <end position="266"/>
    </location>
</feature>
<dbReference type="PROSITE" id="PS50157">
    <property type="entry name" value="ZINC_FINGER_C2H2_2"/>
    <property type="match status" value="3"/>
</dbReference>
<feature type="domain" description="C2H2-type" evidence="12">
    <location>
        <begin position="392"/>
        <end position="419"/>
    </location>
</feature>
<keyword evidence="6" id="KW-0805">Transcription regulation</keyword>
<evidence type="ECO:0000256" key="10">
    <source>
        <dbReference type="PROSITE-ProRule" id="PRU00042"/>
    </source>
</evidence>
<dbReference type="PANTHER" id="PTHR46105">
    <property type="entry name" value="AGAP004733-PA"/>
    <property type="match status" value="1"/>
</dbReference>
<dbReference type="SMART" id="SM00355">
    <property type="entry name" value="ZnF_C2H2"/>
    <property type="match status" value="5"/>
</dbReference>
<gene>
    <name evidence="13" type="ORF">ABMA27_004952</name>
</gene>
<evidence type="ECO:0000256" key="7">
    <source>
        <dbReference type="ARBA" id="ARBA00023125"/>
    </source>
</evidence>
<evidence type="ECO:0000256" key="5">
    <source>
        <dbReference type="ARBA" id="ARBA00022833"/>
    </source>
</evidence>
<evidence type="ECO:0000259" key="12">
    <source>
        <dbReference type="PROSITE" id="PS50157"/>
    </source>
</evidence>
<keyword evidence="4 10" id="KW-0863">Zinc-finger</keyword>
<evidence type="ECO:0000256" key="11">
    <source>
        <dbReference type="SAM" id="MobiDB-lite"/>
    </source>
</evidence>
<dbReference type="Gene3D" id="3.30.160.60">
    <property type="entry name" value="Classic Zinc Finger"/>
    <property type="match status" value="3"/>
</dbReference>
<dbReference type="PROSITE" id="PS00028">
    <property type="entry name" value="ZINC_FINGER_C2H2_1"/>
    <property type="match status" value="3"/>
</dbReference>
<evidence type="ECO:0000256" key="8">
    <source>
        <dbReference type="ARBA" id="ARBA00023163"/>
    </source>
</evidence>
<dbReference type="EMBL" id="JBEUOH010000017">
    <property type="protein sequence ID" value="KAL0871177.1"/>
    <property type="molecule type" value="Genomic_DNA"/>
</dbReference>
<reference evidence="13 14" key="1">
    <citation type="submission" date="2024-06" db="EMBL/GenBank/DDBJ databases">
        <title>A chromosome-level genome assembly of beet webworm, Loxostege sticticalis.</title>
        <authorList>
            <person name="Zhang Y."/>
        </authorList>
    </citation>
    <scope>NUCLEOTIDE SEQUENCE [LARGE SCALE GENOMIC DNA]</scope>
    <source>
        <strain evidence="13">AQ026</strain>
        <tissue evidence="13">Whole body</tissue>
    </source>
</reference>
<comment type="subcellular location">
    <subcellularLocation>
        <location evidence="1">Nucleus</location>
    </subcellularLocation>
</comment>
<feature type="region of interest" description="Disordered" evidence="11">
    <location>
        <begin position="443"/>
        <end position="479"/>
    </location>
</feature>
<evidence type="ECO:0000313" key="13">
    <source>
        <dbReference type="EMBL" id="KAL0871177.1"/>
    </source>
</evidence>
<dbReference type="InterPro" id="IPR012934">
    <property type="entry name" value="Znf_AD"/>
</dbReference>
<dbReference type="Pfam" id="PF00096">
    <property type="entry name" value="zf-C2H2"/>
    <property type="match status" value="3"/>
</dbReference>
<dbReference type="SUPFAM" id="SSF57667">
    <property type="entry name" value="beta-beta-alpha zinc fingers"/>
    <property type="match status" value="3"/>
</dbReference>
<evidence type="ECO:0000256" key="1">
    <source>
        <dbReference type="ARBA" id="ARBA00004123"/>
    </source>
</evidence>
<accession>A0ABR3HL86</accession>
<proteinExistence type="predicted"/>
<keyword evidence="9" id="KW-0539">Nucleus</keyword>
<keyword evidence="7" id="KW-0238">DNA-binding</keyword>
<feature type="region of interest" description="Disordered" evidence="11">
    <location>
        <begin position="242"/>
        <end position="273"/>
    </location>
</feature>
<dbReference type="PANTHER" id="PTHR46105:SF5">
    <property type="entry name" value="ZINC FINGER AND BTB DOMAIN-CONTAINING PROTEIN 44 ISOFORM X1"/>
    <property type="match status" value="1"/>
</dbReference>
<feature type="compositionally biased region" description="Basic residues" evidence="11">
    <location>
        <begin position="450"/>
        <end position="473"/>
    </location>
</feature>
<evidence type="ECO:0000256" key="6">
    <source>
        <dbReference type="ARBA" id="ARBA00023015"/>
    </source>
</evidence>
<evidence type="ECO:0000256" key="4">
    <source>
        <dbReference type="ARBA" id="ARBA00022771"/>
    </source>
</evidence>
<keyword evidence="14" id="KW-1185">Reference proteome</keyword>
<evidence type="ECO:0000256" key="3">
    <source>
        <dbReference type="ARBA" id="ARBA00022737"/>
    </source>
</evidence>
<dbReference type="Proteomes" id="UP001549920">
    <property type="component" value="Unassembled WGS sequence"/>
</dbReference>
<keyword evidence="8" id="KW-0804">Transcription</keyword>
<keyword evidence="5" id="KW-0862">Zinc</keyword>
<dbReference type="InterPro" id="IPR036236">
    <property type="entry name" value="Znf_C2H2_sf"/>
</dbReference>
<evidence type="ECO:0000256" key="2">
    <source>
        <dbReference type="ARBA" id="ARBA00022723"/>
    </source>
</evidence>
<sequence length="479" mass="56313">MKIRMCRVCIKMNGKLSFFGSSEENNFLQDIFEKNDLQKLDAKNYICETCRFLLNMSYNFVQKILRIQNEYKKIFESNKKVTVGCLEKIYESNLDLNINLNEIISDIMKVCYQKESVSDVGTAVEISDDDEKGIKNEECDNNLSTKENTINKILPKRPKAKKTKESTHKSFGNGTNDVLEITTEVNSCENNYGLLDNSCIKHEDRENEDPVVVETMPTSRFRTKRGRLVLKRFAVTSCEMEDETVPRKKKKKEDEDYCPPDDDESITSDRSDLSDEQLYDKSVVWLRRRRIKQRDERIFPMECEVSKCNYEVQSRKDHRVHYMTYHRDKPYPYASKNRFICDVCGHISTKIQDFQQHSMKHGERDKKCEECGKTFFSFHDLRNHMQFHNKRLICDYCNKAFAKRGDLVLHIRIHTGEKPFSCPICGKSFAHSGNIRNHIKSYHQHEPLKKGRKIKKKVTRKNKLNKSIKKRKGQRGDTN</sequence>
<comment type="caution">
    <text evidence="13">The sequence shown here is derived from an EMBL/GenBank/DDBJ whole genome shotgun (WGS) entry which is preliminary data.</text>
</comment>
<dbReference type="Pfam" id="PF07776">
    <property type="entry name" value="zf-AD"/>
    <property type="match status" value="1"/>
</dbReference>
<feature type="domain" description="C2H2-type" evidence="12">
    <location>
        <begin position="366"/>
        <end position="388"/>
    </location>
</feature>
<feature type="domain" description="C2H2-type" evidence="12">
    <location>
        <begin position="420"/>
        <end position="448"/>
    </location>
</feature>
<dbReference type="SMART" id="SM00868">
    <property type="entry name" value="zf-AD"/>
    <property type="match status" value="1"/>
</dbReference>
<name>A0ABR3HL86_LOXSC</name>
<organism evidence="13 14">
    <name type="scientific">Loxostege sticticalis</name>
    <name type="common">Beet webworm moth</name>
    <dbReference type="NCBI Taxonomy" id="481309"/>
    <lineage>
        <taxon>Eukaryota</taxon>
        <taxon>Metazoa</taxon>
        <taxon>Ecdysozoa</taxon>
        <taxon>Arthropoda</taxon>
        <taxon>Hexapoda</taxon>
        <taxon>Insecta</taxon>
        <taxon>Pterygota</taxon>
        <taxon>Neoptera</taxon>
        <taxon>Endopterygota</taxon>
        <taxon>Lepidoptera</taxon>
        <taxon>Glossata</taxon>
        <taxon>Ditrysia</taxon>
        <taxon>Pyraloidea</taxon>
        <taxon>Crambidae</taxon>
        <taxon>Pyraustinae</taxon>
        <taxon>Loxostege</taxon>
    </lineage>
</organism>